<dbReference type="SUPFAM" id="SSF51905">
    <property type="entry name" value="FAD/NAD(P)-binding domain"/>
    <property type="match status" value="2"/>
</dbReference>
<evidence type="ECO:0000313" key="2">
    <source>
        <dbReference type="Proteomes" id="UP000652219"/>
    </source>
</evidence>
<dbReference type="AlphaFoldDB" id="A0A8H6N2Y0"/>
<dbReference type="Gene3D" id="3.50.50.60">
    <property type="entry name" value="FAD/NAD(P)-binding domain"/>
    <property type="match status" value="2"/>
</dbReference>
<sequence length="549" mass="61539">MTEPFIHDVLIIGAGPCGLAVASRLCEHSPSALFTDEEHQRYHWIRKYGRRMPLKNRRNGSVIEKRTPSRQQQQQQQQQQQRYSTLVLDATGDQWLDRWNRLFKTFDITHLRSPMFFHVDPLDRDALLARAHERNQEHELVELKACVGKEISKHLRKARTKSRNPKQHAVVEVDERDRKDYFTPPTNLFANHCECIVDRYGLREGLVKNEKVQDISYGATKHSPDTNLFSVHTDKVVHHARAVVLAVGPANAPTIPPVPGLSDAGIPPPQACHSMQIQTFPDPVVRAKIAARRPTNVLVVGGGLTSAQLSDLAIRRGVTKVWHLMRGPLRVKPFDVDLAWMGKFRNVEQAYFWSADSDEERLEQIRTARGGGSITPPYHKRLKQHIARGSLDLRPNTTLAEARFDECTKTWQVKTEPADEQLPGMDYIYFATGVQTDFTSLPYLQTMLREHPVHGHGGLPCISDDLMWAEGVPLFVTGRLAALRLGPGAGNLGGARAGAERVAWAIEDLIPHGSGSGAGDDDGDMDEEMKFVTGRGNRFDSLLAAGEDW</sequence>
<evidence type="ECO:0000313" key="1">
    <source>
        <dbReference type="EMBL" id="KAF6817591.1"/>
    </source>
</evidence>
<gene>
    <name evidence="1" type="ORF">CSOJ01_02301</name>
</gene>
<comment type="caution">
    <text evidence="1">The sequence shown here is derived from an EMBL/GenBank/DDBJ whole genome shotgun (WGS) entry which is preliminary data.</text>
</comment>
<dbReference type="InterPro" id="IPR036188">
    <property type="entry name" value="FAD/NAD-bd_sf"/>
</dbReference>
<accession>A0A8H6N2Y0</accession>
<organism evidence="1 2">
    <name type="scientific">Colletotrichum sojae</name>
    <dbReference type="NCBI Taxonomy" id="2175907"/>
    <lineage>
        <taxon>Eukaryota</taxon>
        <taxon>Fungi</taxon>
        <taxon>Dikarya</taxon>
        <taxon>Ascomycota</taxon>
        <taxon>Pezizomycotina</taxon>
        <taxon>Sordariomycetes</taxon>
        <taxon>Hypocreomycetidae</taxon>
        <taxon>Glomerellales</taxon>
        <taxon>Glomerellaceae</taxon>
        <taxon>Colletotrichum</taxon>
        <taxon>Colletotrichum orchidearum species complex</taxon>
    </lineage>
</organism>
<protein>
    <submittedName>
        <fullName evidence="1">FAD binding domain protein</fullName>
    </submittedName>
</protein>
<dbReference type="Proteomes" id="UP000652219">
    <property type="component" value="Unassembled WGS sequence"/>
</dbReference>
<dbReference type="EMBL" id="WIGN01000020">
    <property type="protein sequence ID" value="KAF6817591.1"/>
    <property type="molecule type" value="Genomic_DNA"/>
</dbReference>
<name>A0A8H6N2Y0_9PEZI</name>
<proteinExistence type="predicted"/>
<dbReference type="PANTHER" id="PTHR38663">
    <property type="match status" value="1"/>
</dbReference>
<keyword evidence="2" id="KW-1185">Reference proteome</keyword>
<dbReference type="PANTHER" id="PTHR38663:SF1">
    <property type="entry name" value="L-ORNITHINE N(5)-MONOOXYGENASE"/>
    <property type="match status" value="1"/>
</dbReference>
<reference evidence="1 2" key="1">
    <citation type="journal article" date="2020" name="Phytopathology">
        <title>Genome Sequence Resources of Colletotrichum truncatum, C. plurivorum, C. musicola, and C. sojae: Four Species Pathogenic to Soybean (Glycine max).</title>
        <authorList>
            <person name="Rogerio F."/>
            <person name="Boufleur T.R."/>
            <person name="Ciampi-Guillardi M."/>
            <person name="Sukno S.A."/>
            <person name="Thon M.R."/>
            <person name="Massola Junior N.S."/>
            <person name="Baroncelli R."/>
        </authorList>
    </citation>
    <scope>NUCLEOTIDE SEQUENCE [LARGE SCALE GENOMIC DNA]</scope>
    <source>
        <strain evidence="1 2">LFN0009</strain>
    </source>
</reference>